<proteinExistence type="inferred from homology"/>
<dbReference type="AlphaFoldDB" id="A0A1Z5HXL1"/>
<dbReference type="NCBIfam" id="NF001913">
    <property type="entry name" value="PRK00696.1"/>
    <property type="match status" value="1"/>
</dbReference>
<evidence type="ECO:0000256" key="8">
    <source>
        <dbReference type="PROSITE-ProRule" id="PRU00409"/>
    </source>
</evidence>
<dbReference type="OrthoDB" id="9802602at2"/>
<keyword evidence="4 7" id="KW-0479">Metal-binding</keyword>
<feature type="binding site" evidence="7">
    <location>
        <begin position="304"/>
        <end position="306"/>
    </location>
    <ligand>
        <name>substrate</name>
        <note>ligand shared with subunit alpha</note>
    </ligand>
</feature>
<dbReference type="HAMAP" id="MF_00558">
    <property type="entry name" value="Succ_CoA_beta"/>
    <property type="match status" value="1"/>
</dbReference>
<dbReference type="GO" id="GO:0005524">
    <property type="term" value="F:ATP binding"/>
    <property type="evidence" value="ECO:0007669"/>
    <property type="project" value="UniProtKB-UniRule"/>
</dbReference>
<dbReference type="EMBL" id="BDGJ01000207">
    <property type="protein sequence ID" value="GAW94262.1"/>
    <property type="molecule type" value="Genomic_DNA"/>
</dbReference>
<comment type="pathway">
    <text evidence="7">Carbohydrate metabolism; tricarboxylic acid cycle; succinate from succinyl-CoA (ligase route): step 1/1.</text>
</comment>
<dbReference type="Proteomes" id="UP000197032">
    <property type="component" value="Unassembled WGS sequence"/>
</dbReference>
<dbReference type="PANTHER" id="PTHR11815:SF10">
    <property type="entry name" value="SUCCINATE--COA LIGASE [GDP-FORMING] SUBUNIT BETA, MITOCHONDRIAL"/>
    <property type="match status" value="1"/>
</dbReference>
<feature type="binding site" evidence="7">
    <location>
        <position position="93"/>
    </location>
    <ligand>
        <name>ATP</name>
        <dbReference type="ChEBI" id="CHEBI:30616"/>
    </ligand>
</feature>
<keyword evidence="5 7" id="KW-0547">Nucleotide-binding</keyword>
<dbReference type="PROSITE" id="PS01217">
    <property type="entry name" value="SUCCINYL_COA_LIG_3"/>
    <property type="match status" value="1"/>
</dbReference>
<name>A0A1Z5HXL1_9FIRM</name>
<feature type="binding site" evidence="7">
    <location>
        <position position="200"/>
    </location>
    <ligand>
        <name>Mg(2+)</name>
        <dbReference type="ChEBI" id="CHEBI:18420"/>
    </ligand>
</feature>
<dbReference type="GO" id="GO:0006099">
    <property type="term" value="P:tricarboxylic acid cycle"/>
    <property type="evidence" value="ECO:0007669"/>
    <property type="project" value="UniProtKB-UniRule"/>
</dbReference>
<dbReference type="EC" id="6.2.1.5" evidence="7"/>
<dbReference type="UniPathway" id="UPA00223">
    <property type="reaction ID" value="UER00999"/>
</dbReference>
<dbReference type="GO" id="GO:0042709">
    <property type="term" value="C:succinate-CoA ligase complex"/>
    <property type="evidence" value="ECO:0007669"/>
    <property type="project" value="TreeGrafter"/>
</dbReference>
<keyword evidence="7 8" id="KW-0067">ATP-binding</keyword>
<dbReference type="NCBIfam" id="TIGR01016">
    <property type="entry name" value="sucCoAbeta"/>
    <property type="match status" value="1"/>
</dbReference>
<dbReference type="Gene3D" id="3.30.470.20">
    <property type="entry name" value="ATP-grasp fold, B domain"/>
    <property type="match status" value="1"/>
</dbReference>
<comment type="similarity">
    <text evidence="1 7">Belongs to the succinate/malate CoA ligase beta subunit family.</text>
</comment>
<gene>
    <name evidence="7" type="primary">sucC</name>
    <name evidence="10" type="ORF">KKC1_33730</name>
</gene>
<accession>A0A1Z5HXL1</accession>
<reference evidence="11" key="1">
    <citation type="journal article" date="2017" name="Appl. Environ. Microbiol.">
        <title>Genomic analysis of Calderihabitans maritimus KKC1, a thermophilic hydrogenogenic carboxydotrophic bacterium isolated from marine sediment.</title>
        <authorList>
            <person name="Omae K."/>
            <person name="Yoneda Y."/>
            <person name="Fukuyama Y."/>
            <person name="Yoshida T."/>
            <person name="Sako Y."/>
        </authorList>
    </citation>
    <scope>NUCLEOTIDE SEQUENCE [LARGE SCALE GENOMIC DNA]</scope>
    <source>
        <strain evidence="11">KKC1</strain>
    </source>
</reference>
<dbReference type="GO" id="GO:0004776">
    <property type="term" value="F:succinate-CoA ligase (GDP-forming) activity"/>
    <property type="evidence" value="ECO:0007669"/>
    <property type="project" value="RHEA"/>
</dbReference>
<dbReference type="InterPro" id="IPR005809">
    <property type="entry name" value="Succ_CoA_ligase-like_bsu"/>
</dbReference>
<dbReference type="InterPro" id="IPR011761">
    <property type="entry name" value="ATP-grasp"/>
</dbReference>
<evidence type="ECO:0000256" key="6">
    <source>
        <dbReference type="ARBA" id="ARBA00022842"/>
    </source>
</evidence>
<keyword evidence="6 7" id="KW-0460">Magnesium</keyword>
<dbReference type="GO" id="GO:0004775">
    <property type="term" value="F:succinate-CoA ligase (ADP-forming) activity"/>
    <property type="evidence" value="ECO:0007669"/>
    <property type="project" value="UniProtKB-UniRule"/>
</dbReference>
<comment type="cofactor">
    <cofactor evidence="7">
        <name>Mg(2+)</name>
        <dbReference type="ChEBI" id="CHEBI:18420"/>
    </cofactor>
    <text evidence="7">Binds 1 Mg(2+) ion per subunit.</text>
</comment>
<dbReference type="InterPro" id="IPR017866">
    <property type="entry name" value="Succ-CoA_synthase_bsu_CS"/>
</dbReference>
<sequence>MKLYEFMGKELFKKYGIPVPQGLVASTPEEAGRAAAEMGEVVLKSQILTGKRGKAGGIKFACNPEEAVAEAKQLLGMELRGFKVEKILVEKKIAIDQELYLAITVDGSARQPVILASAEGGMDIEEVPEEKIVKKLVDVTIGVQPYMARDIAWLLGLSGEMAKQAAKIITALYRVFKENDAELVEINPLVVSGNRLLAADAKVTIDDEALYRQPELPRVEEKTETEKKAHALGLSYVELDGDIAIMANGAGITMATLDIIQHYGGRPANFLDAGGGAGVETTARALEILLATNPKVIFINIFGGITRCDDVANAFVQVKEKQDIPVPVVIRLVGTNEELGVKILKEHGIEAYRTMDEAARKAVELARTS</sequence>
<dbReference type="Pfam" id="PF08442">
    <property type="entry name" value="ATP-grasp_2"/>
    <property type="match status" value="1"/>
</dbReference>
<evidence type="ECO:0000256" key="4">
    <source>
        <dbReference type="ARBA" id="ARBA00022723"/>
    </source>
</evidence>
<protein>
    <recommendedName>
        <fullName evidence="7">Succinate--CoA ligase [ADP-forming] subunit beta</fullName>
        <ecNumber evidence="7">6.2.1.5</ecNumber>
    </recommendedName>
    <alternativeName>
        <fullName evidence="7">Succinyl-CoA synthetase subunit beta</fullName>
        <shortName evidence="7">SCS-beta</shortName>
    </alternativeName>
</protein>
<comment type="caution">
    <text evidence="10">The sequence shown here is derived from an EMBL/GenBank/DDBJ whole genome shotgun (WGS) entry which is preliminary data.</text>
</comment>
<evidence type="ECO:0000256" key="1">
    <source>
        <dbReference type="ARBA" id="ARBA00009182"/>
    </source>
</evidence>
<dbReference type="InterPro" id="IPR016102">
    <property type="entry name" value="Succinyl-CoA_synth-like"/>
</dbReference>
<organism evidence="10 11">
    <name type="scientific">Calderihabitans maritimus</name>
    <dbReference type="NCBI Taxonomy" id="1246530"/>
    <lineage>
        <taxon>Bacteria</taxon>
        <taxon>Bacillati</taxon>
        <taxon>Bacillota</taxon>
        <taxon>Clostridia</taxon>
        <taxon>Neomoorellales</taxon>
        <taxon>Calderihabitantaceae</taxon>
        <taxon>Calderihabitans</taxon>
    </lineage>
</organism>
<evidence type="ECO:0000256" key="7">
    <source>
        <dbReference type="HAMAP-Rule" id="MF_00558"/>
    </source>
</evidence>
<feature type="binding site" evidence="7">
    <location>
        <position position="248"/>
    </location>
    <ligand>
        <name>substrate</name>
        <note>ligand shared with subunit alpha</note>
    </ligand>
</feature>
<evidence type="ECO:0000256" key="3">
    <source>
        <dbReference type="ARBA" id="ARBA00022598"/>
    </source>
</evidence>
<feature type="domain" description="ATP-grasp" evidence="9">
    <location>
        <begin position="9"/>
        <end position="216"/>
    </location>
</feature>
<comment type="function">
    <text evidence="7">Succinyl-CoA synthetase functions in the citric acid cycle (TCA), coupling the hydrolysis of succinyl-CoA to the synthesis of either ATP or GTP and thus represents the only step of substrate-level phosphorylation in the TCA. The beta subunit provides nucleotide specificity of the enzyme and binds the substrate succinate, while the binding sites for coenzyme A and phosphate are found in the alpha subunit.</text>
</comment>
<dbReference type="InterPro" id="IPR005811">
    <property type="entry name" value="SUCC_ACL_C"/>
</dbReference>
<dbReference type="GO" id="GO:0006104">
    <property type="term" value="P:succinyl-CoA metabolic process"/>
    <property type="evidence" value="ECO:0007669"/>
    <property type="project" value="TreeGrafter"/>
</dbReference>
<feature type="binding site" evidence="7">
    <location>
        <position position="44"/>
    </location>
    <ligand>
        <name>ATP</name>
        <dbReference type="ChEBI" id="CHEBI:30616"/>
    </ligand>
</feature>
<dbReference type="Pfam" id="PF00549">
    <property type="entry name" value="Ligase_CoA"/>
    <property type="match status" value="1"/>
</dbReference>
<feature type="binding site" evidence="7">
    <location>
        <position position="98"/>
    </location>
    <ligand>
        <name>ATP</name>
        <dbReference type="ChEBI" id="CHEBI:30616"/>
    </ligand>
</feature>
<dbReference type="PANTHER" id="PTHR11815">
    <property type="entry name" value="SUCCINYL-COA SYNTHETASE BETA CHAIN"/>
    <property type="match status" value="1"/>
</dbReference>
<feature type="binding site" evidence="7">
    <location>
        <position position="187"/>
    </location>
    <ligand>
        <name>Mg(2+)</name>
        <dbReference type="ChEBI" id="CHEBI:18420"/>
    </ligand>
</feature>
<feature type="binding site" evidence="7">
    <location>
        <position position="90"/>
    </location>
    <ligand>
        <name>ATP</name>
        <dbReference type="ChEBI" id="CHEBI:30616"/>
    </ligand>
</feature>
<comment type="subunit">
    <text evidence="7">Heterotetramer of two alpha and two beta subunits.</text>
</comment>
<dbReference type="FunFam" id="3.40.50.261:FF:000001">
    <property type="entry name" value="Succinate--CoA ligase [ADP-forming] subunit beta"/>
    <property type="match status" value="1"/>
</dbReference>
<keyword evidence="3 7" id="KW-0436">Ligase</keyword>
<dbReference type="Gene3D" id="3.30.1490.20">
    <property type="entry name" value="ATP-grasp fold, A domain"/>
    <property type="match status" value="1"/>
</dbReference>
<dbReference type="RefSeq" id="WP_088555247.1">
    <property type="nucleotide sequence ID" value="NZ_BDGJ01000207.1"/>
</dbReference>
<evidence type="ECO:0000256" key="5">
    <source>
        <dbReference type="ARBA" id="ARBA00022741"/>
    </source>
</evidence>
<evidence type="ECO:0000256" key="2">
    <source>
        <dbReference type="ARBA" id="ARBA00022532"/>
    </source>
</evidence>
<dbReference type="SUPFAM" id="SSF56059">
    <property type="entry name" value="Glutathione synthetase ATP-binding domain-like"/>
    <property type="match status" value="1"/>
</dbReference>
<dbReference type="InterPro" id="IPR013650">
    <property type="entry name" value="ATP-grasp_succ-CoA_synth-type"/>
</dbReference>
<evidence type="ECO:0000313" key="11">
    <source>
        <dbReference type="Proteomes" id="UP000197032"/>
    </source>
</evidence>
<evidence type="ECO:0000313" key="10">
    <source>
        <dbReference type="EMBL" id="GAW94262.1"/>
    </source>
</evidence>
<keyword evidence="2 7" id="KW-0816">Tricarboxylic acid cycle</keyword>
<dbReference type="SUPFAM" id="SSF52210">
    <property type="entry name" value="Succinyl-CoA synthetase domains"/>
    <property type="match status" value="1"/>
</dbReference>
<dbReference type="FunFam" id="3.30.470.20:FF:000002">
    <property type="entry name" value="Succinate--CoA ligase [ADP-forming] subunit beta"/>
    <property type="match status" value="1"/>
</dbReference>
<evidence type="ECO:0000259" key="9">
    <source>
        <dbReference type="PROSITE" id="PS50975"/>
    </source>
</evidence>
<dbReference type="GO" id="GO:0000287">
    <property type="term" value="F:magnesium ion binding"/>
    <property type="evidence" value="ECO:0007669"/>
    <property type="project" value="UniProtKB-UniRule"/>
</dbReference>
<comment type="catalytic activity">
    <reaction evidence="7">
        <text>succinate + ATP + CoA = succinyl-CoA + ADP + phosphate</text>
        <dbReference type="Rhea" id="RHEA:17661"/>
        <dbReference type="ChEBI" id="CHEBI:30031"/>
        <dbReference type="ChEBI" id="CHEBI:30616"/>
        <dbReference type="ChEBI" id="CHEBI:43474"/>
        <dbReference type="ChEBI" id="CHEBI:57287"/>
        <dbReference type="ChEBI" id="CHEBI:57292"/>
        <dbReference type="ChEBI" id="CHEBI:456216"/>
        <dbReference type="EC" id="6.2.1.5"/>
    </reaction>
</comment>
<comment type="caution">
    <text evidence="7">Lacks conserved residue(s) required for the propagation of feature annotation.</text>
</comment>
<dbReference type="Gene3D" id="3.40.50.261">
    <property type="entry name" value="Succinyl-CoA synthetase domains"/>
    <property type="match status" value="1"/>
</dbReference>
<dbReference type="PROSITE" id="PS50975">
    <property type="entry name" value="ATP_GRASP"/>
    <property type="match status" value="1"/>
</dbReference>
<dbReference type="PIRSF" id="PIRSF001554">
    <property type="entry name" value="SucCS_beta"/>
    <property type="match status" value="1"/>
</dbReference>
<keyword evidence="11" id="KW-1185">Reference proteome</keyword>
<comment type="catalytic activity">
    <reaction evidence="7">
        <text>GTP + succinate + CoA = succinyl-CoA + GDP + phosphate</text>
        <dbReference type="Rhea" id="RHEA:22120"/>
        <dbReference type="ChEBI" id="CHEBI:30031"/>
        <dbReference type="ChEBI" id="CHEBI:37565"/>
        <dbReference type="ChEBI" id="CHEBI:43474"/>
        <dbReference type="ChEBI" id="CHEBI:57287"/>
        <dbReference type="ChEBI" id="CHEBI:57292"/>
        <dbReference type="ChEBI" id="CHEBI:58189"/>
    </reaction>
</comment>
<dbReference type="InterPro" id="IPR013815">
    <property type="entry name" value="ATP_grasp_subdomain_1"/>
</dbReference>